<sequence length="153" mass="16784">MLEICSLEGHSPVAMRGSQDVGVVKRYIIVPGAPYAVMSGDLPDNEELARLIVQEVGQEGDADEDEVQRLADLTEKTKISEDEINEIIEEADDGEELVERYTERTAELMDDVDPDDLGSGEWLVGITLASCVEVVQYASDLVYNSVTLSDGYI</sequence>
<evidence type="ECO:0000313" key="2">
    <source>
        <dbReference type="EMBL" id="ELY42227.1"/>
    </source>
</evidence>
<comment type="caution">
    <text evidence="2">The sequence shown here is derived from an EMBL/GenBank/DDBJ whole genome shotgun (WGS) entry which is preliminary data.</text>
</comment>
<keyword evidence="3" id="KW-1185">Reference proteome</keyword>
<name>L9VYX3_9EURY</name>
<feature type="coiled-coil region" evidence="1">
    <location>
        <begin position="70"/>
        <end position="104"/>
    </location>
</feature>
<gene>
    <name evidence="2" type="ORF">C496_07508</name>
</gene>
<protein>
    <submittedName>
        <fullName evidence="2">Uncharacterized protein</fullName>
    </submittedName>
</protein>
<dbReference type="STRING" id="1114856.GCA_000383975_00787"/>
<dbReference type="Proteomes" id="UP000011599">
    <property type="component" value="Unassembled WGS sequence"/>
</dbReference>
<dbReference type="EMBL" id="AOHW01000023">
    <property type="protein sequence ID" value="ELY42227.1"/>
    <property type="molecule type" value="Genomic_DNA"/>
</dbReference>
<evidence type="ECO:0000313" key="3">
    <source>
        <dbReference type="Proteomes" id="UP000011599"/>
    </source>
</evidence>
<reference evidence="2 3" key="1">
    <citation type="journal article" date="2014" name="PLoS Genet.">
        <title>Phylogenetically driven sequencing of extremely halophilic archaea reveals strategies for static and dynamic osmo-response.</title>
        <authorList>
            <person name="Becker E.A."/>
            <person name="Seitzer P.M."/>
            <person name="Tritt A."/>
            <person name="Larsen D."/>
            <person name="Krusor M."/>
            <person name="Yao A.I."/>
            <person name="Wu D."/>
            <person name="Madern D."/>
            <person name="Eisen J.A."/>
            <person name="Darling A.E."/>
            <person name="Facciotti M.T."/>
        </authorList>
    </citation>
    <scope>NUCLEOTIDE SEQUENCE [LARGE SCALE GENOMIC DNA]</scope>
    <source>
        <strain evidence="2 3">GA33</strain>
    </source>
</reference>
<keyword evidence="1" id="KW-0175">Coiled coil</keyword>
<dbReference type="AlphaFoldDB" id="L9VYX3"/>
<organism evidence="2 3">
    <name type="scientific">Natronorubrum tibetense GA33</name>
    <dbReference type="NCBI Taxonomy" id="1114856"/>
    <lineage>
        <taxon>Archaea</taxon>
        <taxon>Methanobacteriati</taxon>
        <taxon>Methanobacteriota</taxon>
        <taxon>Stenosarchaea group</taxon>
        <taxon>Halobacteria</taxon>
        <taxon>Halobacteriales</taxon>
        <taxon>Natrialbaceae</taxon>
        <taxon>Natronorubrum</taxon>
    </lineage>
</organism>
<dbReference type="PATRIC" id="fig|1114856.3.peg.1566"/>
<evidence type="ECO:0000256" key="1">
    <source>
        <dbReference type="SAM" id="Coils"/>
    </source>
</evidence>
<dbReference type="RefSeq" id="WP_006089320.1">
    <property type="nucleotide sequence ID" value="NZ_AOHW01000023.1"/>
</dbReference>
<accession>L9VYX3</accession>
<proteinExistence type="predicted"/>